<evidence type="ECO:0000259" key="1">
    <source>
        <dbReference type="PROSITE" id="PS50174"/>
    </source>
</evidence>
<reference evidence="2 3" key="1">
    <citation type="submission" date="2017-11" db="EMBL/GenBank/DDBJ databases">
        <title>De-novo sequencing of pomegranate (Punica granatum L.) genome.</title>
        <authorList>
            <person name="Akparov Z."/>
            <person name="Amiraslanov A."/>
            <person name="Hajiyeva S."/>
            <person name="Abbasov M."/>
            <person name="Kaur K."/>
            <person name="Hamwieh A."/>
            <person name="Solovyev V."/>
            <person name="Salamov A."/>
            <person name="Braich B."/>
            <person name="Kosarev P."/>
            <person name="Mahmoud A."/>
            <person name="Hajiyev E."/>
            <person name="Babayeva S."/>
            <person name="Izzatullayeva V."/>
            <person name="Mammadov A."/>
            <person name="Mammadov A."/>
            <person name="Sharifova S."/>
            <person name="Ojaghi J."/>
            <person name="Eynullazada K."/>
            <person name="Bayramov B."/>
            <person name="Abdulazimova A."/>
            <person name="Shahmuradov I."/>
        </authorList>
    </citation>
    <scope>NUCLEOTIDE SEQUENCE [LARGE SCALE GENOMIC DNA]</scope>
    <source>
        <strain evidence="3">cv. AG2017</strain>
        <tissue evidence="2">Leaf</tissue>
    </source>
</reference>
<sequence length="503" mass="55745">MRAPTRVHIRVRTGIDAPPAPFIIDIPTREPYSDDKVPWTYEGGVGSLEQQFGVMGITRSGRLYESPAITDKGKAPAAGVEAAPKASPIPPKEVTEEEAEAFMKIIKASEYKVVEQMAKSPAHISLLAHLLGSEPHREAVLRVLTAAQIPKGTPPDRIEETVSSIFSSTISFSDDELSSEGCAHSRASHIVCKCNNHIVGRVMIDNGSALNVCPVGPCSFRVTFQVLNIPNAFSLLLGRPWIHSAGAVPSSLHQKLKFFVEERLITVKGEEDYAIYKETAVPYISVRNDENLPFHSFETISVIRDYGEVGLSRANRMIGKVLLRHNYIPSTGLGARGQGINHPIEVEEYKLRRGLGFRPSCHEIIEARRGNHLHRLAAHYGRLNRGMQVPPLSRFFPRPLLIIGNTLDGPSSDPDNTPDASPTLYAVTEEIPSGVHIRPTQENEELSNWTSVPRYSQLRRQRASLLLRIKEEVVKQIDAGFLEVCNYSEWVANIVPVEKKDGR</sequence>
<dbReference type="SMART" id="SM00443">
    <property type="entry name" value="G_patch"/>
    <property type="match status" value="1"/>
</dbReference>
<gene>
    <name evidence="2" type="ORF">CRG98_038110</name>
</gene>
<name>A0A2I0IBX9_PUNGR</name>
<evidence type="ECO:0000313" key="3">
    <source>
        <dbReference type="Proteomes" id="UP000233551"/>
    </source>
</evidence>
<dbReference type="AlphaFoldDB" id="A0A2I0IBX9"/>
<evidence type="ECO:0000313" key="2">
    <source>
        <dbReference type="EMBL" id="PKI41508.1"/>
    </source>
</evidence>
<dbReference type="Pfam" id="PF01585">
    <property type="entry name" value="G-patch"/>
    <property type="match status" value="1"/>
</dbReference>
<dbReference type="PROSITE" id="PS50174">
    <property type="entry name" value="G_PATCH"/>
    <property type="match status" value="1"/>
</dbReference>
<comment type="caution">
    <text evidence="2">The sequence shown here is derived from an EMBL/GenBank/DDBJ whole genome shotgun (WGS) entry which is preliminary data.</text>
</comment>
<dbReference type="Gene3D" id="3.10.10.10">
    <property type="entry name" value="HIV Type 1 Reverse Transcriptase, subunit A, domain 1"/>
    <property type="match status" value="1"/>
</dbReference>
<proteinExistence type="predicted"/>
<dbReference type="STRING" id="22663.A0A2I0IBX9"/>
<dbReference type="PANTHER" id="PTHR32108:SF9">
    <property type="entry name" value="REVERSE TRANSCRIPTASE RNASE H-LIKE DOMAIN-CONTAINING PROTEIN"/>
    <property type="match status" value="1"/>
</dbReference>
<feature type="domain" description="G-patch" evidence="1">
    <location>
        <begin position="314"/>
        <end position="360"/>
    </location>
</feature>
<protein>
    <recommendedName>
        <fullName evidence="1">G-patch domain-containing protein</fullName>
    </recommendedName>
</protein>
<organism evidence="2 3">
    <name type="scientific">Punica granatum</name>
    <name type="common">Pomegranate</name>
    <dbReference type="NCBI Taxonomy" id="22663"/>
    <lineage>
        <taxon>Eukaryota</taxon>
        <taxon>Viridiplantae</taxon>
        <taxon>Streptophyta</taxon>
        <taxon>Embryophyta</taxon>
        <taxon>Tracheophyta</taxon>
        <taxon>Spermatophyta</taxon>
        <taxon>Magnoliopsida</taxon>
        <taxon>eudicotyledons</taxon>
        <taxon>Gunneridae</taxon>
        <taxon>Pentapetalae</taxon>
        <taxon>rosids</taxon>
        <taxon>malvids</taxon>
        <taxon>Myrtales</taxon>
        <taxon>Lythraceae</taxon>
        <taxon>Punica</taxon>
    </lineage>
</organism>
<dbReference type="Proteomes" id="UP000233551">
    <property type="component" value="Unassembled WGS sequence"/>
</dbReference>
<dbReference type="PANTHER" id="PTHR32108">
    <property type="entry name" value="DNA-DIRECTED RNA POLYMERASE SUBUNIT ALPHA"/>
    <property type="match status" value="1"/>
</dbReference>
<dbReference type="GO" id="GO:0003676">
    <property type="term" value="F:nucleic acid binding"/>
    <property type="evidence" value="ECO:0007669"/>
    <property type="project" value="InterPro"/>
</dbReference>
<keyword evidence="3" id="KW-1185">Reference proteome</keyword>
<accession>A0A2I0IBX9</accession>
<dbReference type="EMBL" id="PGOL01003352">
    <property type="protein sequence ID" value="PKI41508.1"/>
    <property type="molecule type" value="Genomic_DNA"/>
</dbReference>
<feature type="non-terminal residue" evidence="2">
    <location>
        <position position="503"/>
    </location>
</feature>
<dbReference type="InterPro" id="IPR000467">
    <property type="entry name" value="G_patch_dom"/>
</dbReference>